<reference evidence="11" key="1">
    <citation type="journal article" date="2020" name="Genome Biol.">
        <title>Gamete binning: chromosome-level and haplotype-resolved genome assembly enabled by high-throughput single-cell sequencing of gamete genomes.</title>
        <authorList>
            <person name="Campoy J.A."/>
            <person name="Sun H."/>
            <person name="Goel M."/>
            <person name="Jiao W.-B."/>
            <person name="Folz-Donahue K."/>
            <person name="Wang N."/>
            <person name="Rubio M."/>
            <person name="Liu C."/>
            <person name="Kukat C."/>
            <person name="Ruiz D."/>
            <person name="Huettel B."/>
            <person name="Schneeberger K."/>
        </authorList>
    </citation>
    <scope>NUCLEOTIDE SEQUENCE [LARGE SCALE GENOMIC DNA]</scope>
    <source>
        <strain evidence="11">cv. Rojo Pasion</strain>
    </source>
</reference>
<dbReference type="GO" id="GO:0032040">
    <property type="term" value="C:small-subunit processome"/>
    <property type="evidence" value="ECO:0007669"/>
    <property type="project" value="TreeGrafter"/>
</dbReference>
<dbReference type="EMBL" id="CAEKKB010000006">
    <property type="protein sequence ID" value="CAB4315832.1"/>
    <property type="molecule type" value="Genomic_DNA"/>
</dbReference>
<dbReference type="GO" id="GO:0003723">
    <property type="term" value="F:RNA binding"/>
    <property type="evidence" value="ECO:0007669"/>
    <property type="project" value="UniProtKB-KW"/>
</dbReference>
<organism evidence="10 11">
    <name type="scientific">Prunus armeniaca</name>
    <name type="common">Apricot</name>
    <name type="synonym">Armeniaca vulgaris</name>
    <dbReference type="NCBI Taxonomy" id="36596"/>
    <lineage>
        <taxon>Eukaryota</taxon>
        <taxon>Viridiplantae</taxon>
        <taxon>Streptophyta</taxon>
        <taxon>Embryophyta</taxon>
        <taxon>Tracheophyta</taxon>
        <taxon>Spermatophyta</taxon>
        <taxon>Magnoliopsida</taxon>
        <taxon>eudicotyledons</taxon>
        <taxon>Gunneridae</taxon>
        <taxon>Pentapetalae</taxon>
        <taxon>rosids</taxon>
        <taxon>fabids</taxon>
        <taxon>Rosales</taxon>
        <taxon>Rosaceae</taxon>
        <taxon>Amygdaloideae</taxon>
        <taxon>Amygdaleae</taxon>
        <taxon>Prunus</taxon>
    </lineage>
</organism>
<dbReference type="InterPro" id="IPR041174">
    <property type="entry name" value="KRR1-like_KH1"/>
</dbReference>
<evidence type="ECO:0000256" key="4">
    <source>
        <dbReference type="ARBA" id="ARBA00022552"/>
    </source>
</evidence>
<name>A0A6J5XUE5_PRUAR</name>
<comment type="subcellular location">
    <subcellularLocation>
        <location evidence="1">Nucleus</location>
        <location evidence="1">Nucleolus</location>
    </subcellularLocation>
</comment>
<dbReference type="OrthoDB" id="10528226at2759"/>
<keyword evidence="5" id="KW-0694">RNA-binding</keyword>
<evidence type="ECO:0000313" key="10">
    <source>
        <dbReference type="EMBL" id="CAB4315832.1"/>
    </source>
</evidence>
<evidence type="ECO:0000256" key="2">
    <source>
        <dbReference type="ARBA" id="ARBA00009344"/>
    </source>
</evidence>
<evidence type="ECO:0000256" key="6">
    <source>
        <dbReference type="ARBA" id="ARBA00023242"/>
    </source>
</evidence>
<evidence type="ECO:0000256" key="7">
    <source>
        <dbReference type="ARBA" id="ARBA00023274"/>
    </source>
</evidence>
<dbReference type="InterPro" id="IPR036612">
    <property type="entry name" value="KH_dom_type_1_sf"/>
</dbReference>
<accession>A0A6J5XUE5</accession>
<dbReference type="Proteomes" id="UP000507245">
    <property type="component" value="Unassembled WGS sequence"/>
</dbReference>
<evidence type="ECO:0000256" key="5">
    <source>
        <dbReference type="ARBA" id="ARBA00022884"/>
    </source>
</evidence>
<sequence>MDMETNKESYYEFSVEWYEDPEVLRMVKKRLISPSAAKTTDTPSLQELQWYENPEIVQNLKKMFGPSLYEDENPEITSFLSRCPQGFEQILVHAPTNEMILCIVLCRNGFAASPLEPRSRHISKMLYNRRFEPLLNEDGKPQGIAFSRHFPKCHEAWPKVKSALKEHGIICRLDVILINLDADTNQVFGYITIKTSKTTDPDIIVKAKQLVHLLSIRIPLAAAKAAIRVLTLSDMHGDIIQLGDEEISGLCSKFGVTQT</sequence>
<keyword evidence="3" id="KW-0690">Ribosome biogenesis</keyword>
<dbReference type="PANTHER" id="PTHR12581">
    <property type="entry name" value="HIV-1 REV BINDING PROTEIN 2, 3"/>
    <property type="match status" value="1"/>
</dbReference>
<evidence type="ECO:0000256" key="1">
    <source>
        <dbReference type="ARBA" id="ARBA00004604"/>
    </source>
</evidence>
<evidence type="ECO:0000256" key="8">
    <source>
        <dbReference type="ARBA" id="ARBA00032993"/>
    </source>
</evidence>
<evidence type="ECO:0000256" key="3">
    <source>
        <dbReference type="ARBA" id="ARBA00022517"/>
    </source>
</evidence>
<protein>
    <recommendedName>
        <fullName evidence="8">KRR-R motif-containing protein 1</fullName>
    </recommendedName>
</protein>
<dbReference type="Gene3D" id="3.30.1370.10">
    <property type="entry name" value="K Homology domain, type 1"/>
    <property type="match status" value="1"/>
</dbReference>
<evidence type="ECO:0000313" key="11">
    <source>
        <dbReference type="Proteomes" id="UP000507245"/>
    </source>
</evidence>
<feature type="domain" description="KRR1 small subunit processome component first KH" evidence="9">
    <location>
        <begin position="180"/>
        <end position="224"/>
    </location>
</feature>
<dbReference type="GO" id="GO:0006364">
    <property type="term" value="P:rRNA processing"/>
    <property type="evidence" value="ECO:0007669"/>
    <property type="project" value="UniProtKB-KW"/>
</dbReference>
<dbReference type="Pfam" id="PF17903">
    <property type="entry name" value="KH_KRR1_1st"/>
    <property type="match status" value="1"/>
</dbReference>
<keyword evidence="11" id="KW-1185">Reference proteome</keyword>
<keyword evidence="6" id="KW-0539">Nucleus</keyword>
<dbReference type="InterPro" id="IPR024166">
    <property type="entry name" value="rRNA_assembly_KRR1"/>
</dbReference>
<evidence type="ECO:0000259" key="9">
    <source>
        <dbReference type="Pfam" id="PF17903"/>
    </source>
</evidence>
<dbReference type="PANTHER" id="PTHR12581:SF0">
    <property type="entry name" value="KRR1 SMALL SUBUNIT PROCESSOME COMPONENT HOMOLOG"/>
    <property type="match status" value="1"/>
</dbReference>
<keyword evidence="4" id="KW-0698">rRNA processing</keyword>
<gene>
    <name evidence="10" type="ORF">ORAREDHAP_LOCUS40661</name>
</gene>
<comment type="similarity">
    <text evidence="2">Belongs to the KRR1 family.</text>
</comment>
<dbReference type="AlphaFoldDB" id="A0A6J5XUE5"/>
<keyword evidence="7" id="KW-0687">Ribonucleoprotein</keyword>
<proteinExistence type="inferred from homology"/>